<feature type="region of interest" description="Disordered" evidence="5">
    <location>
        <begin position="213"/>
        <end position="242"/>
    </location>
</feature>
<feature type="compositionally biased region" description="Basic and acidic residues" evidence="5">
    <location>
        <begin position="366"/>
        <end position="376"/>
    </location>
</feature>
<feature type="region of interest" description="Disordered" evidence="5">
    <location>
        <begin position="258"/>
        <end position="324"/>
    </location>
</feature>
<evidence type="ECO:0000313" key="7">
    <source>
        <dbReference type="EMBL" id="CAK7274459.1"/>
    </source>
</evidence>
<reference evidence="7 8" key="1">
    <citation type="submission" date="2024-01" db="EMBL/GenBank/DDBJ databases">
        <authorList>
            <person name="Allen C."/>
            <person name="Tagirdzhanova G."/>
        </authorList>
    </citation>
    <scope>NUCLEOTIDE SEQUENCE [LARGE SCALE GENOMIC DNA]</scope>
    <source>
        <strain evidence="7 8">CBS 119000</strain>
    </source>
</reference>
<organism evidence="7 8">
    <name type="scientific">Sporothrix epigloea</name>
    <dbReference type="NCBI Taxonomy" id="1892477"/>
    <lineage>
        <taxon>Eukaryota</taxon>
        <taxon>Fungi</taxon>
        <taxon>Dikarya</taxon>
        <taxon>Ascomycota</taxon>
        <taxon>Pezizomycotina</taxon>
        <taxon>Sordariomycetes</taxon>
        <taxon>Sordariomycetidae</taxon>
        <taxon>Ophiostomatales</taxon>
        <taxon>Ophiostomataceae</taxon>
        <taxon>Sporothrix</taxon>
    </lineage>
</organism>
<protein>
    <submittedName>
        <fullName evidence="7">Uncharacterized protein</fullName>
    </submittedName>
</protein>
<feature type="compositionally biased region" description="Low complexity" evidence="5">
    <location>
        <begin position="44"/>
        <end position="89"/>
    </location>
</feature>
<keyword evidence="2 6" id="KW-0812">Transmembrane</keyword>
<gene>
    <name evidence="7" type="ORF">SEPCBS119000_006184</name>
</gene>
<evidence type="ECO:0000256" key="1">
    <source>
        <dbReference type="ARBA" id="ARBA00004167"/>
    </source>
</evidence>
<dbReference type="Proteomes" id="UP001642502">
    <property type="component" value="Unassembled WGS sequence"/>
</dbReference>
<feature type="transmembrane region" description="Helical" evidence="6">
    <location>
        <begin position="151"/>
        <end position="172"/>
    </location>
</feature>
<keyword evidence="4 6" id="KW-0472">Membrane</keyword>
<feature type="region of interest" description="Disordered" evidence="5">
    <location>
        <begin position="346"/>
        <end position="391"/>
    </location>
</feature>
<dbReference type="EMBL" id="CAWUON010000143">
    <property type="protein sequence ID" value="CAK7274459.1"/>
    <property type="molecule type" value="Genomic_DNA"/>
</dbReference>
<dbReference type="PROSITE" id="PS51257">
    <property type="entry name" value="PROKAR_LIPOPROTEIN"/>
    <property type="match status" value="1"/>
</dbReference>
<feature type="region of interest" description="Disordered" evidence="5">
    <location>
        <begin position="43"/>
        <end position="89"/>
    </location>
</feature>
<comment type="subcellular location">
    <subcellularLocation>
        <location evidence="1">Membrane</location>
        <topology evidence="1">Single-pass membrane protein</topology>
    </subcellularLocation>
</comment>
<evidence type="ECO:0000256" key="2">
    <source>
        <dbReference type="ARBA" id="ARBA00022692"/>
    </source>
</evidence>
<feature type="compositionally biased region" description="Low complexity" evidence="5">
    <location>
        <begin position="218"/>
        <end position="229"/>
    </location>
</feature>
<keyword evidence="8" id="KW-1185">Reference proteome</keyword>
<keyword evidence="3 6" id="KW-1133">Transmembrane helix</keyword>
<dbReference type="Pfam" id="PF14880">
    <property type="entry name" value="COX14"/>
    <property type="match status" value="1"/>
</dbReference>
<evidence type="ECO:0000256" key="6">
    <source>
        <dbReference type="SAM" id="Phobius"/>
    </source>
</evidence>
<evidence type="ECO:0000313" key="8">
    <source>
        <dbReference type="Proteomes" id="UP001642502"/>
    </source>
</evidence>
<sequence length="391" mass="40666">MAKPLPVRSVVDATRFTARSPYAASTAAAVACTRRLPLQIAYASSSSSSTSSPSSSSKNSNSRFQSPASSRSSAPQNPSPARRAAIPGAAGSAGASSVATAAATAPLGSETPAQKVARLRAAHQAAKNAQVSQLDKIISSARRAFDSAHHYTIIGLIGFTAIAGLLTAYTTVDMMRYNSRRKKEFLAAQEQMEADSLAAARLAFMRGDATPEQTAMVEAARQQEAAAEGSGAGGKGEGESIFKMPSLLGAPAPVAPTVEASEQNDAAQPTTASAPPPSGGIRSWFSSTLTREEEGESAGSSQSRLGYESLSEEDDAEGVRESDVVRALEQKQKAAALAYQAVTERAQQALEREKANQRAGGPLDRLGLEGEGEAKNEAASAPTLPAKKRWW</sequence>
<evidence type="ECO:0000256" key="5">
    <source>
        <dbReference type="SAM" id="MobiDB-lite"/>
    </source>
</evidence>
<comment type="caution">
    <text evidence="7">The sequence shown here is derived from an EMBL/GenBank/DDBJ whole genome shotgun (WGS) entry which is preliminary data.</text>
</comment>
<evidence type="ECO:0000256" key="3">
    <source>
        <dbReference type="ARBA" id="ARBA00022989"/>
    </source>
</evidence>
<accession>A0ABP0E1Z9</accession>
<dbReference type="InterPro" id="IPR029208">
    <property type="entry name" value="COX14"/>
</dbReference>
<evidence type="ECO:0000256" key="4">
    <source>
        <dbReference type="ARBA" id="ARBA00023136"/>
    </source>
</evidence>
<name>A0ABP0E1Z9_9PEZI</name>
<proteinExistence type="predicted"/>